<dbReference type="RefSeq" id="XP_028481362.1">
    <property type="nucleotide sequence ID" value="XM_028625198.1"/>
</dbReference>
<feature type="region of interest" description="Disordered" evidence="1">
    <location>
        <begin position="160"/>
        <end position="186"/>
    </location>
</feature>
<dbReference type="VEuPathDB" id="FungiDB:C8Q69DRAFT_120311"/>
<dbReference type="EMBL" id="RCNU01000017">
    <property type="protein sequence ID" value="RWQ91717.1"/>
    <property type="molecule type" value="Genomic_DNA"/>
</dbReference>
<reference evidence="2 3" key="1">
    <citation type="journal article" date="2018" name="Front. Microbiol.">
        <title>Genomic and genetic insights into a cosmopolitan fungus, Paecilomyces variotii (Eurotiales).</title>
        <authorList>
            <person name="Urquhart A.S."/>
            <person name="Mondo S.J."/>
            <person name="Makela M.R."/>
            <person name="Hane J.K."/>
            <person name="Wiebenga A."/>
            <person name="He G."/>
            <person name="Mihaltcheva S."/>
            <person name="Pangilinan J."/>
            <person name="Lipzen A."/>
            <person name="Barry K."/>
            <person name="de Vries R.P."/>
            <person name="Grigoriev I.V."/>
            <person name="Idnurm A."/>
        </authorList>
    </citation>
    <scope>NUCLEOTIDE SEQUENCE [LARGE SCALE GENOMIC DNA]</scope>
    <source>
        <strain evidence="2 3">CBS 101075</strain>
    </source>
</reference>
<gene>
    <name evidence="2" type="ORF">C8Q69DRAFT_120311</name>
</gene>
<proteinExistence type="predicted"/>
<feature type="region of interest" description="Disordered" evidence="1">
    <location>
        <begin position="56"/>
        <end position="79"/>
    </location>
</feature>
<sequence>MNSQPRVCGYLDPARCLSVIIVGRVETTWYHRQNRCPDKLPASLVILGSSSLLPRISPPECRSQRTKNTPAKTTDHTDHKEAMRMDENSNDTFLPKQLINFSIRTLSRKNEIHPHDEVCRAKSNMSNNRTFVRSQAEIMAHSPRRELVDGQKLLFASKTGPMQTHDASTPVPKRHWRYSQRPQPWPGQKISKQTFGHACKHVPSSRVSIIVSQAS</sequence>
<dbReference type="AlphaFoldDB" id="A0A443HIZ2"/>
<dbReference type="GeneID" id="39594475"/>
<evidence type="ECO:0000313" key="2">
    <source>
        <dbReference type="EMBL" id="RWQ91717.1"/>
    </source>
</evidence>
<name>A0A443HIZ2_BYSSP</name>
<evidence type="ECO:0000313" key="3">
    <source>
        <dbReference type="Proteomes" id="UP000283841"/>
    </source>
</evidence>
<protein>
    <submittedName>
        <fullName evidence="2">Uncharacterized protein</fullName>
    </submittedName>
</protein>
<accession>A0A443HIZ2</accession>
<dbReference type="Proteomes" id="UP000283841">
    <property type="component" value="Unassembled WGS sequence"/>
</dbReference>
<organism evidence="2 3">
    <name type="scientific">Byssochlamys spectabilis</name>
    <name type="common">Paecilomyces variotii</name>
    <dbReference type="NCBI Taxonomy" id="264951"/>
    <lineage>
        <taxon>Eukaryota</taxon>
        <taxon>Fungi</taxon>
        <taxon>Dikarya</taxon>
        <taxon>Ascomycota</taxon>
        <taxon>Pezizomycotina</taxon>
        <taxon>Eurotiomycetes</taxon>
        <taxon>Eurotiomycetidae</taxon>
        <taxon>Eurotiales</taxon>
        <taxon>Thermoascaceae</taxon>
        <taxon>Paecilomyces</taxon>
    </lineage>
</organism>
<evidence type="ECO:0000256" key="1">
    <source>
        <dbReference type="SAM" id="MobiDB-lite"/>
    </source>
</evidence>
<comment type="caution">
    <text evidence="2">The sequence shown here is derived from an EMBL/GenBank/DDBJ whole genome shotgun (WGS) entry which is preliminary data.</text>
</comment>
<keyword evidence="3" id="KW-1185">Reference proteome</keyword>